<feature type="region of interest" description="Disordered" evidence="10">
    <location>
        <begin position="917"/>
        <end position="949"/>
    </location>
</feature>
<evidence type="ECO:0000256" key="10">
    <source>
        <dbReference type="SAM" id="MobiDB-lite"/>
    </source>
</evidence>
<keyword evidence="4 11" id="KW-1133">Transmembrane helix</keyword>
<dbReference type="GO" id="GO:0007097">
    <property type="term" value="P:nuclear migration"/>
    <property type="evidence" value="ECO:0007669"/>
    <property type="project" value="TreeGrafter"/>
</dbReference>
<evidence type="ECO:0000256" key="1">
    <source>
        <dbReference type="ARBA" id="ARBA00008619"/>
    </source>
</evidence>
<dbReference type="InterPro" id="IPR012315">
    <property type="entry name" value="KASH"/>
</dbReference>
<feature type="domain" description="KASH" evidence="12">
    <location>
        <begin position="1123"/>
        <end position="1181"/>
    </location>
</feature>
<dbReference type="Pfam" id="PF25804">
    <property type="entry name" value="SYNE3"/>
    <property type="match status" value="1"/>
</dbReference>
<evidence type="ECO:0000313" key="14">
    <source>
        <dbReference type="Proteomes" id="UP001356427"/>
    </source>
</evidence>
<dbReference type="SMART" id="SM00150">
    <property type="entry name" value="SPEC"/>
    <property type="match status" value="2"/>
</dbReference>
<sequence>MLLSPDAQESSGSHMTQQEQQEFTESLEAALSWMQAVQERLRVNDNTQGPRAALQARLRETEKIHESEHEGRVKMDMVLVAAEVLLQNGDQETRSNTHARLKELKALWEETCTYIIHCHSRIEWVWLHWSEYLKAHEEVEMWLVRVRRSLEPEVELQLGVKEKLWQVDHQHVLLSDVQSQALLLERLLDEAAALHNRTQDPSVDQEAQERLQEAYNSIRDRAEERLSVLQKIAEEHQMYQSYVLKFQAWLVSKAKELNTLIETEDTAENKLRSLQTLDDSVASEERMLQHIEGMAEAVRANTSPGGAAVVEEEAEELRLAWQRLRQSLCEAGEGLRSSLDSQSQYQSRCQRLGEDIAQLQALLHRLTRDLETAMEGDRTEEQMVGQWRKYMNVRNTLSAEESQVENLKAQLKELFRFSQDSRHLSDDVLAVVKEHQSVKCRAMKLCAESETGLRLVLQDPLHGFSQWSQLVSQVLEASAEVSEFSHIAMLVQNIERLMMHSLQLQERLSLLQVKRDLLGSVFGSDRAESLLTELNATMRNRELLHSQLLQRKGRLQGLISKTKDFGDAYESIRSKLTLLRDRLISADSLQPDILAKKSQSDQLRVIKKDLEDCEAHITALETLVSSSSTNRTQFERLYGDWRILYKAVRVKGNESEESIREHESFHESLLNVEKWLMIMRQKLESYRSSAGEWSVDNRQYEAERALGEFPEKELLLHQTEVQGQGVLERTSEEGRVHILRDMKRLRESWMALHDLSLNLFRLLNGHSSSEDPDLDIQRERARGQAGELPGPARELFSGEGGDMIKGSGSSSRREGAPERSPGEDHGVWVSQSSGSGSGRGGRTGSGARMEQSEGAIFRAEEGSGVMAGSGSRSSGVVVVGASGSSSSGRTEEWVDEQRSRGVAEPVAMEVDVGLGLGHSQGSRSSYGEGTSEVGDQSGGGGGGGHLRHRGSFTPIKTKMEDSIIEQGSARKTSGGLQGSSQHTTAGPGLAFSAAEYKDRKREFEAWLQKENNTLSGILNTKGPLSTRELKIRQNTLKTLRSSVGWGQEQFQLLLTSGAAAAGAGDGADHWAEDVGMEEIRYRWMLYKSKLKDVGDLKALLNVKQGASAAGRDEHTRTAKGKTPGLLYRVCRVALPLWLLLLALLLFAFFLPWMDEGSSCSLSNNFARSFNIMLRYDGPPPT</sequence>
<dbReference type="GO" id="GO:0005737">
    <property type="term" value="C:cytoplasm"/>
    <property type="evidence" value="ECO:0007669"/>
    <property type="project" value="TreeGrafter"/>
</dbReference>
<organism evidence="13 14">
    <name type="scientific">Coregonus suidteri</name>
    <dbReference type="NCBI Taxonomy" id="861788"/>
    <lineage>
        <taxon>Eukaryota</taxon>
        <taxon>Metazoa</taxon>
        <taxon>Chordata</taxon>
        <taxon>Craniata</taxon>
        <taxon>Vertebrata</taxon>
        <taxon>Euteleostomi</taxon>
        <taxon>Actinopterygii</taxon>
        <taxon>Neopterygii</taxon>
        <taxon>Teleostei</taxon>
        <taxon>Protacanthopterygii</taxon>
        <taxon>Salmoniformes</taxon>
        <taxon>Salmonidae</taxon>
        <taxon>Coregoninae</taxon>
        <taxon>Coregonus</taxon>
    </lineage>
</organism>
<feature type="region of interest" description="Disordered" evidence="10">
    <location>
        <begin position="781"/>
        <end position="850"/>
    </location>
</feature>
<evidence type="ECO:0000259" key="12">
    <source>
        <dbReference type="PROSITE" id="PS51049"/>
    </source>
</evidence>
<feature type="region of interest" description="Disordered" evidence="10">
    <location>
        <begin position="862"/>
        <end position="901"/>
    </location>
</feature>
<protein>
    <recommendedName>
        <fullName evidence="12">KASH domain-containing protein</fullName>
    </recommendedName>
</protein>
<reference evidence="13 14" key="1">
    <citation type="submission" date="2021-04" db="EMBL/GenBank/DDBJ databases">
        <authorList>
            <person name="De Guttry C."/>
            <person name="Zahm M."/>
            <person name="Klopp C."/>
            <person name="Cabau C."/>
            <person name="Louis A."/>
            <person name="Berthelot C."/>
            <person name="Parey E."/>
            <person name="Roest Crollius H."/>
            <person name="Montfort J."/>
            <person name="Robinson-Rechavi M."/>
            <person name="Bucao C."/>
            <person name="Bouchez O."/>
            <person name="Gislard M."/>
            <person name="Lluch J."/>
            <person name="Milhes M."/>
            <person name="Lampietro C."/>
            <person name="Lopez Roques C."/>
            <person name="Donnadieu C."/>
            <person name="Braasch I."/>
            <person name="Desvignes T."/>
            <person name="Postlethwait J."/>
            <person name="Bobe J."/>
            <person name="Wedekind C."/>
            <person name="Guiguen Y."/>
        </authorList>
    </citation>
    <scope>NUCLEOTIDE SEQUENCE [LARGE SCALE GENOMIC DNA]</scope>
    <source>
        <strain evidence="13">Cs_M1</strain>
        <tissue evidence="13">Blood</tissue>
    </source>
</reference>
<comment type="similarity">
    <text evidence="1">Belongs to the nesprin family.</text>
</comment>
<keyword evidence="14" id="KW-1185">Reference proteome</keyword>
<evidence type="ECO:0000256" key="6">
    <source>
        <dbReference type="ARBA" id="ARBA00023242"/>
    </source>
</evidence>
<keyword evidence="9" id="KW-0175">Coiled coil</keyword>
<evidence type="ECO:0000256" key="11">
    <source>
        <dbReference type="SAM" id="Phobius"/>
    </source>
</evidence>
<proteinExistence type="inferred from homology"/>
<feature type="topological domain" description="Perinuclear space" evidence="8">
    <location>
        <begin position="1153"/>
        <end position="1181"/>
    </location>
</feature>
<dbReference type="EMBL" id="JAGTTL010000020">
    <property type="protein sequence ID" value="KAK6307497.1"/>
    <property type="molecule type" value="Genomic_DNA"/>
</dbReference>
<feature type="region of interest" description="Disordered" evidence="10">
    <location>
        <begin position="967"/>
        <end position="987"/>
    </location>
</feature>
<feature type="compositionally biased region" description="Gly residues" evidence="10">
    <location>
        <begin position="835"/>
        <end position="844"/>
    </location>
</feature>
<dbReference type="PANTHER" id="PTHR47535">
    <property type="entry name" value="MUSCLE-SPECIFIC PROTEIN 300 KDA, ISOFORM G"/>
    <property type="match status" value="1"/>
</dbReference>
<dbReference type="InterPro" id="IPR018159">
    <property type="entry name" value="Spectrin/alpha-actinin"/>
</dbReference>
<feature type="topological domain" description="Cytoplasmic" evidence="8">
    <location>
        <begin position="1"/>
        <end position="1131"/>
    </location>
</feature>
<dbReference type="InterPro" id="IPR057932">
    <property type="entry name" value="Spectrin_SYNE1_3"/>
</dbReference>
<dbReference type="SMART" id="SM01249">
    <property type="entry name" value="KASH"/>
    <property type="match status" value="1"/>
</dbReference>
<dbReference type="GO" id="GO:0034993">
    <property type="term" value="C:meiotic nuclear membrane microtubule tethering complex"/>
    <property type="evidence" value="ECO:0007669"/>
    <property type="project" value="TreeGrafter"/>
</dbReference>
<feature type="compositionally biased region" description="Polar residues" evidence="10">
    <location>
        <begin position="7"/>
        <end position="24"/>
    </location>
</feature>
<keyword evidence="6" id="KW-0539">Nucleus</keyword>
<evidence type="ECO:0000313" key="13">
    <source>
        <dbReference type="EMBL" id="KAK6307497.1"/>
    </source>
</evidence>
<dbReference type="Gene3D" id="1.20.58.60">
    <property type="match status" value="2"/>
</dbReference>
<evidence type="ECO:0000256" key="3">
    <source>
        <dbReference type="ARBA" id="ARBA00022737"/>
    </source>
</evidence>
<dbReference type="PANTHER" id="PTHR47535:SF2">
    <property type="entry name" value="NESPRIN-3"/>
    <property type="match status" value="1"/>
</dbReference>
<evidence type="ECO:0000256" key="9">
    <source>
        <dbReference type="SAM" id="Coils"/>
    </source>
</evidence>
<feature type="compositionally biased region" description="Basic and acidic residues" evidence="10">
    <location>
        <begin position="811"/>
        <end position="826"/>
    </location>
</feature>
<dbReference type="SUPFAM" id="SSF46966">
    <property type="entry name" value="Spectrin repeat"/>
    <property type="match status" value="2"/>
</dbReference>
<feature type="compositionally biased region" description="Basic and acidic residues" evidence="10">
    <location>
        <begin position="889"/>
        <end position="901"/>
    </location>
</feature>
<feature type="coiled-coil region" evidence="9">
    <location>
        <begin position="349"/>
        <end position="417"/>
    </location>
</feature>
<keyword evidence="5 8" id="KW-0472">Membrane</keyword>
<gene>
    <name evidence="13" type="ORF">J4Q44_G00226450</name>
</gene>
<feature type="region of interest" description="Disordered" evidence="10">
    <location>
        <begin position="1"/>
        <end position="24"/>
    </location>
</feature>
<dbReference type="GO" id="GO:0051015">
    <property type="term" value="F:actin filament binding"/>
    <property type="evidence" value="ECO:0007669"/>
    <property type="project" value="TreeGrafter"/>
</dbReference>
<dbReference type="PROSITE" id="PS51049">
    <property type="entry name" value="KASH"/>
    <property type="match status" value="1"/>
</dbReference>
<dbReference type="Pfam" id="PF25803">
    <property type="entry name" value="Spectrin_SYNE1_2"/>
    <property type="match status" value="1"/>
</dbReference>
<evidence type="ECO:0000256" key="4">
    <source>
        <dbReference type="ARBA" id="ARBA00022989"/>
    </source>
</evidence>
<feature type="compositionally biased region" description="Polar residues" evidence="10">
    <location>
        <begin position="919"/>
        <end position="928"/>
    </location>
</feature>
<comment type="caution">
    <text evidence="13">The sequence shown here is derived from an EMBL/GenBank/DDBJ whole genome shotgun (WGS) entry which is preliminary data.</text>
</comment>
<dbReference type="Proteomes" id="UP001356427">
    <property type="component" value="Unassembled WGS sequence"/>
</dbReference>
<evidence type="ECO:0000256" key="8">
    <source>
        <dbReference type="PROSITE-ProRule" id="PRU00385"/>
    </source>
</evidence>
<dbReference type="GO" id="GO:0005640">
    <property type="term" value="C:nuclear outer membrane"/>
    <property type="evidence" value="ECO:0007669"/>
    <property type="project" value="UniProtKB-SubCell"/>
</dbReference>
<dbReference type="InterPro" id="IPR057933">
    <property type="entry name" value="SYNE3_dom"/>
</dbReference>
<feature type="compositionally biased region" description="Low complexity" evidence="10">
    <location>
        <begin position="862"/>
        <end position="888"/>
    </location>
</feature>
<comment type="subcellular location">
    <subcellularLocation>
        <location evidence="7">Nucleus outer membrane</location>
        <topology evidence="7">Single-pass type IV membrane protein</topology>
    </subcellularLocation>
</comment>
<dbReference type="AlphaFoldDB" id="A0AAN8LFF5"/>
<evidence type="ECO:0000256" key="2">
    <source>
        <dbReference type="ARBA" id="ARBA00022692"/>
    </source>
</evidence>
<keyword evidence="2 8" id="KW-0812">Transmembrane</keyword>
<evidence type="ECO:0000256" key="5">
    <source>
        <dbReference type="ARBA" id="ARBA00023136"/>
    </source>
</evidence>
<feature type="transmembrane region" description="Helical" evidence="11">
    <location>
        <begin position="1132"/>
        <end position="1152"/>
    </location>
</feature>
<dbReference type="InterPro" id="IPR052403">
    <property type="entry name" value="LINC-complex_assoc"/>
</dbReference>
<keyword evidence="3" id="KW-0677">Repeat</keyword>
<accession>A0AAN8LFF5</accession>
<evidence type="ECO:0000256" key="7">
    <source>
        <dbReference type="ARBA" id="ARBA00046312"/>
    </source>
</evidence>
<dbReference type="Pfam" id="PF10541">
    <property type="entry name" value="KASH"/>
    <property type="match status" value="1"/>
</dbReference>
<name>A0AAN8LFF5_9TELE</name>